<dbReference type="RefSeq" id="WP_021796544.1">
    <property type="nucleotide sequence ID" value="NZ_ACVN02000052.1"/>
</dbReference>
<evidence type="ECO:0000256" key="1">
    <source>
        <dbReference type="SAM" id="Phobius"/>
    </source>
</evidence>
<evidence type="ECO:0000313" key="3">
    <source>
        <dbReference type="EMBL" id="ERK61438.1"/>
    </source>
</evidence>
<name>U2S713_9ACTN</name>
<dbReference type="Pfam" id="PF01926">
    <property type="entry name" value="MMR_HSR1"/>
    <property type="match status" value="1"/>
</dbReference>
<dbReference type="PANTHER" id="PTHR42698">
    <property type="entry name" value="GTPASE ERA"/>
    <property type="match status" value="1"/>
</dbReference>
<keyword evidence="1" id="KW-1133">Transmembrane helix</keyword>
<feature type="transmembrane region" description="Helical" evidence="1">
    <location>
        <begin position="436"/>
        <end position="454"/>
    </location>
</feature>
<dbReference type="GO" id="GO:0043024">
    <property type="term" value="F:ribosomal small subunit binding"/>
    <property type="evidence" value="ECO:0007669"/>
    <property type="project" value="TreeGrafter"/>
</dbReference>
<organism evidence="3 4">
    <name type="scientific">Propionibacterium acidifaciens F0233</name>
    <dbReference type="NCBI Taxonomy" id="553198"/>
    <lineage>
        <taxon>Bacteria</taxon>
        <taxon>Bacillati</taxon>
        <taxon>Actinomycetota</taxon>
        <taxon>Actinomycetes</taxon>
        <taxon>Propionibacteriales</taxon>
        <taxon>Propionibacteriaceae</taxon>
        <taxon>Propionibacterium</taxon>
    </lineage>
</organism>
<dbReference type="InterPro" id="IPR005662">
    <property type="entry name" value="GTPase_Era-like"/>
</dbReference>
<gene>
    <name evidence="3" type="ORF">HMPREF0682_2276</name>
</gene>
<evidence type="ECO:0000313" key="4">
    <source>
        <dbReference type="Proteomes" id="UP000017052"/>
    </source>
</evidence>
<dbReference type="GO" id="GO:0000028">
    <property type="term" value="P:ribosomal small subunit assembly"/>
    <property type="evidence" value="ECO:0007669"/>
    <property type="project" value="TreeGrafter"/>
</dbReference>
<accession>U2S713</accession>
<keyword evidence="1" id="KW-0472">Membrane</keyword>
<feature type="domain" description="G" evidence="2">
    <location>
        <begin position="62"/>
        <end position="176"/>
    </location>
</feature>
<feature type="transmembrane region" description="Helical" evidence="1">
    <location>
        <begin position="474"/>
        <end position="499"/>
    </location>
</feature>
<keyword evidence="1" id="KW-0812">Transmembrane</keyword>
<protein>
    <submittedName>
        <fullName evidence="3">50S ribosome-binding GTPase</fullName>
    </submittedName>
</protein>
<dbReference type="GO" id="GO:0005829">
    <property type="term" value="C:cytosol"/>
    <property type="evidence" value="ECO:0007669"/>
    <property type="project" value="TreeGrafter"/>
</dbReference>
<dbReference type="GO" id="GO:0019843">
    <property type="term" value="F:rRNA binding"/>
    <property type="evidence" value="ECO:0007669"/>
    <property type="project" value="TreeGrafter"/>
</dbReference>
<dbReference type="GeneID" id="95358870"/>
<reference evidence="3" key="1">
    <citation type="submission" date="2013-08" db="EMBL/GenBank/DDBJ databases">
        <authorList>
            <person name="Durkin A.S."/>
            <person name="Haft D.R."/>
            <person name="McCorrison J."/>
            <person name="Torralba M."/>
            <person name="Gillis M."/>
            <person name="Haft D.H."/>
            <person name="Methe B."/>
            <person name="Sutton G."/>
            <person name="Nelson K.E."/>
        </authorList>
    </citation>
    <scope>NUCLEOTIDE SEQUENCE [LARGE SCALE GENOMIC DNA]</scope>
    <source>
        <strain evidence="3">F0233</strain>
    </source>
</reference>
<dbReference type="Proteomes" id="UP000017052">
    <property type="component" value="Unassembled WGS sequence"/>
</dbReference>
<sequence>MNLGSERRRRAALTRLSERIGALSEAAALSEGRVEDDVVDYVKGITERADQRLAFSGDNTIVALAGATGSGKSSLFNALAGAQLARSGVQRPTTRRAMAACWGPSNPDRLLDWLRVPVRTNVGPGKGLDGLVLLDLPDHDSTERENRLEVDRLVALVDMLVWVVDPQKYADAALHEGYLRPMADHADVMVVVLNQADRLTGPQLDQATGDLRRLLDSEGLREVPLLCTSALTGAGVDELLDRLTGTVRTKRAASARLGDDITSAAAALSEGIGGDVPANVNSDRVKQLDAALARAAGVERVGEAVLTSMSRRGRAATGWPFVSWVQRLRPDPLRRLHLDLPAGRRKDLDEEPPGPTVIERTSLQTATGGVEQARVGTALRALSDDSSRGLPQGWADAVRAASKARSDQLPAELDRAVAGADLELGKGQWWWRIVRLLQWLLMAAVIVGLGWLGIDLLLEHLGMGTIPAPGWWGIPAPVVLAGGGSIAGIVLGVLARFGVAAGARAAQRRAVDALVDAVSEVSDRAVIDPIEAELERHRDALVAVRRAAPKN</sequence>
<dbReference type="InterPro" id="IPR027417">
    <property type="entry name" value="P-loop_NTPase"/>
</dbReference>
<dbReference type="PANTHER" id="PTHR42698:SF1">
    <property type="entry name" value="GTPASE ERA, MITOCHONDRIAL"/>
    <property type="match status" value="1"/>
</dbReference>
<comment type="caution">
    <text evidence="3">The sequence shown here is derived from an EMBL/GenBank/DDBJ whole genome shotgun (WGS) entry which is preliminary data.</text>
</comment>
<dbReference type="GO" id="GO:0005525">
    <property type="term" value="F:GTP binding"/>
    <property type="evidence" value="ECO:0007669"/>
    <property type="project" value="InterPro"/>
</dbReference>
<proteinExistence type="predicted"/>
<evidence type="ECO:0000259" key="2">
    <source>
        <dbReference type="Pfam" id="PF01926"/>
    </source>
</evidence>
<dbReference type="OrthoDB" id="974105at2"/>
<dbReference type="SUPFAM" id="SSF52540">
    <property type="entry name" value="P-loop containing nucleoside triphosphate hydrolases"/>
    <property type="match status" value="1"/>
</dbReference>
<dbReference type="AlphaFoldDB" id="U2S713"/>
<keyword evidence="4" id="KW-1185">Reference proteome</keyword>
<dbReference type="Gene3D" id="3.40.50.300">
    <property type="entry name" value="P-loop containing nucleotide triphosphate hydrolases"/>
    <property type="match status" value="1"/>
</dbReference>
<dbReference type="InterPro" id="IPR006073">
    <property type="entry name" value="GTP-bd"/>
</dbReference>
<dbReference type="EMBL" id="ACVN02000052">
    <property type="protein sequence ID" value="ERK61438.1"/>
    <property type="molecule type" value="Genomic_DNA"/>
</dbReference>